<evidence type="ECO:0000313" key="6">
    <source>
        <dbReference type="EMBL" id="KKK81074.1"/>
    </source>
</evidence>
<protein>
    <recommendedName>
        <fullName evidence="5">Thioredoxin domain-containing protein</fullName>
    </recommendedName>
</protein>
<keyword evidence="3" id="KW-1015">Disulfide bond</keyword>
<dbReference type="PANTHER" id="PTHR42852">
    <property type="entry name" value="THIOL:DISULFIDE INTERCHANGE PROTEIN DSBE"/>
    <property type="match status" value="1"/>
</dbReference>
<gene>
    <name evidence="6" type="ORF">LCGC14_2817140</name>
</gene>
<proteinExistence type="predicted"/>
<dbReference type="Gene3D" id="3.40.30.10">
    <property type="entry name" value="Glutaredoxin"/>
    <property type="match status" value="1"/>
</dbReference>
<dbReference type="GO" id="GO:0017004">
    <property type="term" value="P:cytochrome complex assembly"/>
    <property type="evidence" value="ECO:0007669"/>
    <property type="project" value="UniProtKB-KW"/>
</dbReference>
<dbReference type="InterPro" id="IPR017937">
    <property type="entry name" value="Thioredoxin_CS"/>
</dbReference>
<dbReference type="InterPro" id="IPR036249">
    <property type="entry name" value="Thioredoxin-like_sf"/>
</dbReference>
<reference evidence="6" key="1">
    <citation type="journal article" date="2015" name="Nature">
        <title>Complex archaea that bridge the gap between prokaryotes and eukaryotes.</title>
        <authorList>
            <person name="Spang A."/>
            <person name="Saw J.H."/>
            <person name="Jorgensen S.L."/>
            <person name="Zaremba-Niedzwiedzka K."/>
            <person name="Martijn J."/>
            <person name="Lind A.E."/>
            <person name="van Eijk R."/>
            <person name="Schleper C."/>
            <person name="Guy L."/>
            <person name="Ettema T.J."/>
        </authorList>
    </citation>
    <scope>NUCLEOTIDE SEQUENCE</scope>
</reference>
<keyword evidence="4" id="KW-0676">Redox-active center</keyword>
<dbReference type="InterPro" id="IPR013766">
    <property type="entry name" value="Thioredoxin_domain"/>
</dbReference>
<dbReference type="EMBL" id="LAZR01053287">
    <property type="protein sequence ID" value="KKK81074.1"/>
    <property type="molecule type" value="Genomic_DNA"/>
</dbReference>
<comment type="caution">
    <text evidence="6">The sequence shown here is derived from an EMBL/GenBank/DDBJ whole genome shotgun (WGS) entry which is preliminary data.</text>
</comment>
<organism evidence="6">
    <name type="scientific">marine sediment metagenome</name>
    <dbReference type="NCBI Taxonomy" id="412755"/>
    <lineage>
        <taxon>unclassified sequences</taxon>
        <taxon>metagenomes</taxon>
        <taxon>ecological metagenomes</taxon>
    </lineage>
</organism>
<evidence type="ECO:0000256" key="3">
    <source>
        <dbReference type="ARBA" id="ARBA00023157"/>
    </source>
</evidence>
<evidence type="ECO:0000256" key="4">
    <source>
        <dbReference type="ARBA" id="ARBA00023284"/>
    </source>
</evidence>
<dbReference type="GO" id="GO:0030313">
    <property type="term" value="C:cell envelope"/>
    <property type="evidence" value="ECO:0007669"/>
    <property type="project" value="UniProtKB-SubCell"/>
</dbReference>
<dbReference type="CDD" id="cd02966">
    <property type="entry name" value="TlpA_like_family"/>
    <property type="match status" value="1"/>
</dbReference>
<accession>A0A0F9ARI8</accession>
<keyword evidence="2" id="KW-0201">Cytochrome c-type biogenesis</keyword>
<dbReference type="AlphaFoldDB" id="A0A0F9ARI8"/>
<dbReference type="GO" id="GO:0016209">
    <property type="term" value="F:antioxidant activity"/>
    <property type="evidence" value="ECO:0007669"/>
    <property type="project" value="InterPro"/>
</dbReference>
<dbReference type="InterPro" id="IPR025380">
    <property type="entry name" value="DUF4369"/>
</dbReference>
<dbReference type="Pfam" id="PF00578">
    <property type="entry name" value="AhpC-TSA"/>
    <property type="match status" value="1"/>
</dbReference>
<evidence type="ECO:0000259" key="5">
    <source>
        <dbReference type="PROSITE" id="PS51352"/>
    </source>
</evidence>
<dbReference type="Pfam" id="PF14289">
    <property type="entry name" value="DUF4369"/>
    <property type="match status" value="1"/>
</dbReference>
<dbReference type="SUPFAM" id="SSF52833">
    <property type="entry name" value="Thioredoxin-like"/>
    <property type="match status" value="1"/>
</dbReference>
<name>A0A0F9ARI8_9ZZZZ</name>
<comment type="subcellular location">
    <subcellularLocation>
        <location evidence="1">Cell envelope</location>
    </subcellularLocation>
</comment>
<evidence type="ECO:0000256" key="2">
    <source>
        <dbReference type="ARBA" id="ARBA00022748"/>
    </source>
</evidence>
<dbReference type="InterPro" id="IPR000866">
    <property type="entry name" value="AhpC/TSA"/>
</dbReference>
<dbReference type="PROSITE" id="PS51352">
    <property type="entry name" value="THIOREDOXIN_2"/>
    <property type="match status" value="1"/>
</dbReference>
<evidence type="ECO:0000256" key="1">
    <source>
        <dbReference type="ARBA" id="ARBA00004196"/>
    </source>
</evidence>
<dbReference type="PANTHER" id="PTHR42852:SF6">
    <property type="entry name" value="THIOL:DISULFIDE INTERCHANGE PROTEIN DSBE"/>
    <property type="match status" value="1"/>
</dbReference>
<dbReference type="PROSITE" id="PS00194">
    <property type="entry name" value="THIOREDOXIN_1"/>
    <property type="match status" value="1"/>
</dbReference>
<dbReference type="InterPro" id="IPR050553">
    <property type="entry name" value="Thioredoxin_ResA/DsbE_sf"/>
</dbReference>
<sequence>MKIRNFSIVVILTLLWSCEKEETGFTVSGKLKNAEGQIVYLYEMTSTELISVDSVTIDTSGTFTLRGISGEKRFYAVHSHTGSYAYLIARSGDRIILSGDANDLPGSYSVEGSEDSRLIRELTLEQNRTIERIRRLSNVFNDSLHSPDFTDIKLSLDSVYQGIVDAQREFTFRFIEENLNSQASLMALYQQIGPRHYLLDPDVDFRYYNMVDSSLYILYPESDAVKDLHRQVEELKQRKQMEALSAERLGIGAVAPEIALPSPEGDTIILSSLRGKIVLLDFWAAWCAPCRHENPNLVENYKKYKDKGFEIYQVSLDQTKDAWLK</sequence>
<feature type="non-terminal residue" evidence="6">
    <location>
        <position position="325"/>
    </location>
</feature>
<dbReference type="GO" id="GO:0016491">
    <property type="term" value="F:oxidoreductase activity"/>
    <property type="evidence" value="ECO:0007669"/>
    <property type="project" value="InterPro"/>
</dbReference>
<feature type="domain" description="Thioredoxin" evidence="5">
    <location>
        <begin position="249"/>
        <end position="325"/>
    </location>
</feature>